<evidence type="ECO:0000259" key="3">
    <source>
        <dbReference type="SMART" id="SM00829"/>
    </source>
</evidence>
<sequence>MRAYVNTPDGPVIEEVEEPVPAPDEALVAVQAFSINRGELALLTQRTNGWRPGQDVAGALARPAADGSGPAEGARVVGYVEGAGWAERVAVRTSQLAELPAAVTITDAAALPVAGTTGLRTGRYGGDLLGRRVLITGASGAVGRFQIQLTAARGATVVAVARHHADDLTGLGAAQVVPGVEDAEGEFPLILEQLGGHVLQAAIGKVARDGTIVFIGATLGDPTPISLYDFFGHENARLQSYFSYAYGPMGPDLRILVDLLADGRLRAPVAYVADWTDLKAALEALRERRVAGKIVLTVG</sequence>
<dbReference type="Proteomes" id="UP000820669">
    <property type="component" value="Unassembled WGS sequence"/>
</dbReference>
<gene>
    <name evidence="4" type="ORF">HF526_12520</name>
</gene>
<keyword evidence="2" id="KW-0560">Oxidoreductase</keyword>
<protein>
    <submittedName>
        <fullName evidence="4">Zinc-binding dehydrogenase</fullName>
    </submittedName>
</protein>
<comment type="caution">
    <text evidence="4">The sequence shown here is derived from an EMBL/GenBank/DDBJ whole genome shotgun (WGS) entry which is preliminary data.</text>
</comment>
<dbReference type="CDD" id="cd08270">
    <property type="entry name" value="MDR4"/>
    <property type="match status" value="1"/>
</dbReference>
<dbReference type="RefSeq" id="WP_169381573.1">
    <property type="nucleotide sequence ID" value="NZ_JAAXLA010000019.1"/>
</dbReference>
<dbReference type="InterPro" id="IPR011032">
    <property type="entry name" value="GroES-like_sf"/>
</dbReference>
<name>A0ABX1SB26_9PSEU</name>
<dbReference type="SUPFAM" id="SSF51735">
    <property type="entry name" value="NAD(P)-binding Rossmann-fold domains"/>
    <property type="match status" value="1"/>
</dbReference>
<dbReference type="SUPFAM" id="SSF50129">
    <property type="entry name" value="GroES-like"/>
    <property type="match status" value="1"/>
</dbReference>
<keyword evidence="1" id="KW-0521">NADP</keyword>
<dbReference type="InterPro" id="IPR036291">
    <property type="entry name" value="NAD(P)-bd_dom_sf"/>
</dbReference>
<dbReference type="PANTHER" id="PTHR48106:SF18">
    <property type="entry name" value="QUINONE OXIDOREDUCTASE PIG3"/>
    <property type="match status" value="1"/>
</dbReference>
<dbReference type="SMART" id="SM00829">
    <property type="entry name" value="PKS_ER"/>
    <property type="match status" value="1"/>
</dbReference>
<evidence type="ECO:0000256" key="1">
    <source>
        <dbReference type="ARBA" id="ARBA00022857"/>
    </source>
</evidence>
<keyword evidence="5" id="KW-1185">Reference proteome</keyword>
<proteinExistence type="predicted"/>
<reference evidence="4 5" key="1">
    <citation type="submission" date="2020-04" db="EMBL/GenBank/DDBJ databases">
        <authorList>
            <person name="Klaysubun C."/>
            <person name="Duangmal K."/>
            <person name="Lipun K."/>
        </authorList>
    </citation>
    <scope>NUCLEOTIDE SEQUENCE [LARGE SCALE GENOMIC DNA]</scope>
    <source>
        <strain evidence="4 5">K10HN5</strain>
    </source>
</reference>
<dbReference type="Gene3D" id="3.90.180.10">
    <property type="entry name" value="Medium-chain alcohol dehydrogenases, catalytic domain"/>
    <property type="match status" value="1"/>
</dbReference>
<dbReference type="InterPro" id="IPR020843">
    <property type="entry name" value="ER"/>
</dbReference>
<dbReference type="Gene3D" id="3.40.50.720">
    <property type="entry name" value="NAD(P)-binding Rossmann-like Domain"/>
    <property type="match status" value="1"/>
</dbReference>
<evidence type="ECO:0000256" key="2">
    <source>
        <dbReference type="ARBA" id="ARBA00023002"/>
    </source>
</evidence>
<organism evidence="4 5">
    <name type="scientific">Pseudonocardia acidicola</name>
    <dbReference type="NCBI Taxonomy" id="2724939"/>
    <lineage>
        <taxon>Bacteria</taxon>
        <taxon>Bacillati</taxon>
        <taxon>Actinomycetota</taxon>
        <taxon>Actinomycetes</taxon>
        <taxon>Pseudonocardiales</taxon>
        <taxon>Pseudonocardiaceae</taxon>
        <taxon>Pseudonocardia</taxon>
    </lineage>
</organism>
<accession>A0ABX1SB26</accession>
<dbReference type="PANTHER" id="PTHR48106">
    <property type="entry name" value="QUINONE OXIDOREDUCTASE PIG3-RELATED"/>
    <property type="match status" value="1"/>
</dbReference>
<dbReference type="EMBL" id="JAAXLA010000019">
    <property type="protein sequence ID" value="NMH98129.1"/>
    <property type="molecule type" value="Genomic_DNA"/>
</dbReference>
<dbReference type="Pfam" id="PF13602">
    <property type="entry name" value="ADH_zinc_N_2"/>
    <property type="match status" value="1"/>
</dbReference>
<feature type="domain" description="Enoyl reductase (ER)" evidence="3">
    <location>
        <begin position="6"/>
        <end position="296"/>
    </location>
</feature>
<evidence type="ECO:0000313" key="5">
    <source>
        <dbReference type="Proteomes" id="UP000820669"/>
    </source>
</evidence>
<evidence type="ECO:0000313" key="4">
    <source>
        <dbReference type="EMBL" id="NMH98129.1"/>
    </source>
</evidence>